<protein>
    <submittedName>
        <fullName evidence="1">Uncharacterized protein</fullName>
    </submittedName>
</protein>
<gene>
    <name evidence="1" type="ORF">PU634_04905</name>
</gene>
<name>A0AA50KR02_9GAMM</name>
<dbReference type="KEGG" id="ope:PU634_04905"/>
<accession>A0AA50KR02</accession>
<dbReference type="Proteomes" id="UP001223802">
    <property type="component" value="Chromosome"/>
</dbReference>
<evidence type="ECO:0000313" key="1">
    <source>
        <dbReference type="EMBL" id="WMC11706.1"/>
    </source>
</evidence>
<dbReference type="EMBL" id="CP118224">
    <property type="protein sequence ID" value="WMC11706.1"/>
    <property type="molecule type" value="Genomic_DNA"/>
</dbReference>
<evidence type="ECO:0000313" key="2">
    <source>
        <dbReference type="Proteomes" id="UP001223802"/>
    </source>
</evidence>
<proteinExistence type="predicted"/>
<organism evidence="1 2">
    <name type="scientific">Oceanimonas pelagia</name>
    <dbReference type="NCBI Taxonomy" id="3028314"/>
    <lineage>
        <taxon>Bacteria</taxon>
        <taxon>Pseudomonadati</taxon>
        <taxon>Pseudomonadota</taxon>
        <taxon>Gammaproteobacteria</taxon>
        <taxon>Aeromonadales</taxon>
        <taxon>Aeromonadaceae</taxon>
        <taxon>Oceanimonas</taxon>
    </lineage>
</organism>
<dbReference type="AlphaFoldDB" id="A0AA50KR02"/>
<dbReference type="RefSeq" id="WP_306762941.1">
    <property type="nucleotide sequence ID" value="NZ_CP118224.1"/>
</dbReference>
<keyword evidence="2" id="KW-1185">Reference proteome</keyword>
<reference evidence="1 2" key="1">
    <citation type="submission" date="2023-02" db="EMBL/GenBank/DDBJ databases">
        <title>Complete genome sequence of a novel bacterium Oceanimonas sp. NTOU-MSR1 isolated from marine coast sediment.</title>
        <authorList>
            <person name="Yang H.-T."/>
            <person name="Chen Y.-L."/>
            <person name="Ho Y.-N."/>
        </authorList>
    </citation>
    <scope>NUCLEOTIDE SEQUENCE [LARGE SCALE GENOMIC DNA]</scope>
    <source>
        <strain evidence="1 2">NTOU-MSR1</strain>
    </source>
</reference>
<sequence>MLNHHPSQIGIWFEYDGGRYKDVYHIRLHSGEELRCMYPNGNAWFRGFNGDEAAIGRDIRDIDVSHIMLAPDEDLHELNFTGEERLKRNLRMFAGLIPELEADNP</sequence>